<dbReference type="InterPro" id="IPR042099">
    <property type="entry name" value="ANL_N_sf"/>
</dbReference>
<evidence type="ECO:0000256" key="3">
    <source>
        <dbReference type="ARBA" id="ARBA00006824"/>
    </source>
</evidence>
<proteinExistence type="inferred from homology"/>
<feature type="domain" description="Hexokinase N-terminal" evidence="16">
    <location>
        <begin position="1061"/>
        <end position="1271"/>
    </location>
</feature>
<dbReference type="GO" id="GO:0005829">
    <property type="term" value="C:cytosol"/>
    <property type="evidence" value="ECO:0007669"/>
    <property type="project" value="TreeGrafter"/>
</dbReference>
<dbReference type="SUPFAM" id="SSF56801">
    <property type="entry name" value="Acetyl-CoA synthetase-like"/>
    <property type="match status" value="1"/>
</dbReference>
<dbReference type="InterPro" id="IPR022672">
    <property type="entry name" value="Hexokinase_N"/>
</dbReference>
<evidence type="ECO:0000256" key="6">
    <source>
        <dbReference type="ARBA" id="ARBA00022679"/>
    </source>
</evidence>
<dbReference type="GO" id="GO:0016020">
    <property type="term" value="C:membrane"/>
    <property type="evidence" value="ECO:0007669"/>
    <property type="project" value="UniProtKB-SubCell"/>
</dbReference>
<evidence type="ECO:0000259" key="19">
    <source>
        <dbReference type="Pfam" id="PF13193"/>
    </source>
</evidence>
<dbReference type="Pfam" id="PF13193">
    <property type="entry name" value="AMP-binding_C"/>
    <property type="match status" value="1"/>
</dbReference>
<dbReference type="InterPro" id="IPR001312">
    <property type="entry name" value="Hexokinase"/>
</dbReference>
<dbReference type="Pfam" id="PF04117">
    <property type="entry name" value="Mpv17_PMP22"/>
    <property type="match status" value="1"/>
</dbReference>
<dbReference type="PANTHER" id="PTHR19443">
    <property type="entry name" value="HEXOKINASE"/>
    <property type="match status" value="1"/>
</dbReference>
<evidence type="ECO:0000256" key="10">
    <source>
        <dbReference type="ARBA" id="ARBA00022840"/>
    </source>
</evidence>
<evidence type="ECO:0000256" key="14">
    <source>
        <dbReference type="SAM" id="MobiDB-lite"/>
    </source>
</evidence>
<dbReference type="InterPro" id="IPR045851">
    <property type="entry name" value="AMP-bd_C_sf"/>
</dbReference>
<evidence type="ECO:0000256" key="7">
    <source>
        <dbReference type="ARBA" id="ARBA00022692"/>
    </source>
</evidence>
<dbReference type="InterPro" id="IPR019807">
    <property type="entry name" value="Hexokinase_BS"/>
</dbReference>
<evidence type="ECO:0000256" key="5">
    <source>
        <dbReference type="ARBA" id="ARBA00012323"/>
    </source>
</evidence>
<dbReference type="PANTHER" id="PTHR19443:SF30">
    <property type="entry name" value="GLUCOKINASE-1-RELATED"/>
    <property type="match status" value="1"/>
</dbReference>
<dbReference type="UniPathway" id="UPA00109">
    <property type="reaction ID" value="UER00180"/>
</dbReference>
<dbReference type="GO" id="GO:0004340">
    <property type="term" value="F:glucokinase activity"/>
    <property type="evidence" value="ECO:0007669"/>
    <property type="project" value="UniProtKB-EC"/>
</dbReference>
<comment type="caution">
    <text evidence="20">The sequence shown here is derived from an EMBL/GenBank/DDBJ whole genome shotgun (WGS) entry which is preliminary data.</text>
</comment>
<dbReference type="GO" id="GO:0005536">
    <property type="term" value="F:D-glucose binding"/>
    <property type="evidence" value="ECO:0007669"/>
    <property type="project" value="InterPro"/>
</dbReference>
<evidence type="ECO:0000256" key="15">
    <source>
        <dbReference type="SAM" id="Phobius"/>
    </source>
</evidence>
<dbReference type="PRINTS" id="PR00475">
    <property type="entry name" value="HEXOKINASE"/>
</dbReference>
<dbReference type="Gene3D" id="3.40.367.20">
    <property type="match status" value="1"/>
</dbReference>
<evidence type="ECO:0000256" key="11">
    <source>
        <dbReference type="ARBA" id="ARBA00022989"/>
    </source>
</evidence>
<comment type="subcellular location">
    <subcellularLocation>
        <location evidence="1">Membrane</location>
        <topology evidence="1">Multi-pass membrane protein</topology>
    </subcellularLocation>
</comment>
<evidence type="ECO:0000259" key="17">
    <source>
        <dbReference type="Pfam" id="PF00501"/>
    </source>
</evidence>
<feature type="transmembrane region" description="Helical" evidence="15">
    <location>
        <begin position="229"/>
        <end position="249"/>
    </location>
</feature>
<dbReference type="GO" id="GO:0005524">
    <property type="term" value="F:ATP binding"/>
    <property type="evidence" value="ECO:0007669"/>
    <property type="project" value="UniProtKB-KW"/>
</dbReference>
<dbReference type="GO" id="GO:0005739">
    <property type="term" value="C:mitochondrion"/>
    <property type="evidence" value="ECO:0007669"/>
    <property type="project" value="TreeGrafter"/>
</dbReference>
<comment type="pathway">
    <text evidence="2">Carbohydrate degradation; glycolysis; D-glyceraldehyde 3-phosphate and glycerone phosphate from D-glucose: step 1/4.</text>
</comment>
<keyword evidence="6" id="KW-0808">Transferase</keyword>
<feature type="region of interest" description="Disordered" evidence="14">
    <location>
        <begin position="98"/>
        <end position="147"/>
    </location>
</feature>
<evidence type="ECO:0000313" key="20">
    <source>
        <dbReference type="EMBL" id="TKA40202.1"/>
    </source>
</evidence>
<sequence length="1574" mass="172752">MDSAIIRASLTAATLSGISNCLAQSNPGDAQPQIQTSGDVVTVLTAFISAVQNDFDPNDTLRYVLFSLLVCPPNYLWQKWLEGKFPGYITEEAAGEGEEKVLDQNGSSTGRDTGAGSLKKRMGNGGTDNKEAMTETSTPSNPAKAAGKAKRKLNAVNTCIKFLLDQTLGAAVNTVVFIAGIALLRGASLDSLGQRVQEGFWPMIRAGQKLWPMVSVAQFTVVPFEWRTLVGSCVGLVWGVIVTAAAAYLDARFHLRKDLANTLESHRLARLGAHLAKTHRRSLWYLFESQVNLLQSEPCIWFRDSPASTPTIYTWTQAWEQCCRWARFLEEQGVRPGELVGTYMGNTPEYMFNMLGLWALGAAPAMINCNLGGDGLVHCLRVAGSKVLVVDAEDEGCRERVEGVRERLEGELGMRVVVVDAGVKAAISAREVSRPGDEYRDGVTGTFPIFIFYTSGTTGFPKACPFETQRSYGLGEPRLRSTGLVPGHPASLLRAKRKPDVWYDCMPLYHGTGCTVAIGCLISGLTLAIGRKFSVRNFWPDIHDSGANAFVYVGETARYLLAAPPSKLDKGHKLKAMYGNGMRPDVWEKFQDRFDVPCVNEFFNSTEGMLSMLNVCRGPFHAAHVGHHTGPQRWQLRDKIVTVEIDHETGGMWRDPATGFARRTEYRVGGEVIVQCASEKEFVGYVNNPSATSARFERDIFRKGDLYYRTGDALRRDDDGRWFFMDRLGDTFRWKSENVSTAQVAEILGHFPGVVEANVYGVEVPSHNGRAGCAALFIRPEERAAFDWVGLREHAAKRLPKYAVPAFVRVVQSPAPSHNQKQIKGPLRKEGVEHRAVKEGEAGREDVLLWARPGGTGYEVFGEGHWEDLVGGRARLFASSFQPSPSITSKQQIEETSGPEPDRMRLTNPISYTSPPSLFPPPPSSSYAKLAVRFHRSLSDPAVPSRTPSQVRGRGDELPFLRDLREKNKHVRHSTFALDWTKLPAPATLLTALLCLIVLLAQLFLLPRLAPLFRQPPLPQPSCPAPANNPFVQELYCRAPAHRPGTLYGQSQASMALAEAAERVAAEFEYPKEDVNRGVQHFIKQMNEGLSKEGATLSQIPTYVTAVPNGTEKGLYMAVDLGGTNFRVCSIQLHGNSTFSLTQSKVKIPQQLMVAKTSHELFAFLAKQIETFLKTHHGEHYMSHVERRHSYIGVEHNTDIFQLGFTFSFPVQQSGINKGTLIRWTKGFDIHDTIGKDVCALLQKEIDALGLPVRVAALVNDTVGTLMARSYTSPGKTGTLLGAIFGTGTNGAYVEKLDRVTKLKKMGHAAGDIDNSTGEMIVNTEWGSFDNEMRVLPDTPYDHALDKESNNPGIQMFEKRVSGMFLGEILRRALVQLIKDPTVPLFSDEHSNQNDMHSTTNILDNSNLWAQWGLDTSFLSITSGDNSAGLKVTRQTLDNDYGVSAASAEDAEAVRLIASAIGKRAARLSAVAIAAVVISTHKLDHPGDIATTGRKNATTAAAEVSEDDVVDIGVDGSLVEFYPNFEEYIREALREIPQIGVRGERRIRIGIAKDGSGVGAALIALVADKGSRGE</sequence>
<dbReference type="Pfam" id="PF00349">
    <property type="entry name" value="Hexokinase_1"/>
    <property type="match status" value="1"/>
</dbReference>
<keyword evidence="7 15" id="KW-0812">Transmembrane</keyword>
<dbReference type="Proteomes" id="UP000310066">
    <property type="component" value="Unassembled WGS sequence"/>
</dbReference>
<keyword evidence="10" id="KW-0067">ATP-binding</keyword>
<dbReference type="Gene3D" id="3.40.50.12780">
    <property type="entry name" value="N-terminal domain of ligase-like"/>
    <property type="match status" value="1"/>
</dbReference>
<feature type="domain" description="AMP-binding enzyme C-terminal" evidence="19">
    <location>
        <begin position="744"/>
        <end position="812"/>
    </location>
</feature>
<evidence type="ECO:0000256" key="13">
    <source>
        <dbReference type="ARBA" id="ARBA00023152"/>
    </source>
</evidence>
<evidence type="ECO:0000259" key="16">
    <source>
        <dbReference type="Pfam" id="PF00349"/>
    </source>
</evidence>
<dbReference type="InterPro" id="IPR043129">
    <property type="entry name" value="ATPase_NBD"/>
</dbReference>
<evidence type="ECO:0000313" key="21">
    <source>
        <dbReference type="Proteomes" id="UP000310066"/>
    </source>
</evidence>
<dbReference type="Gene3D" id="3.30.300.30">
    <property type="match status" value="1"/>
</dbReference>
<accession>A0A4U0UWZ0</accession>
<feature type="domain" description="AMP-dependent synthetase/ligase" evidence="17">
    <location>
        <begin position="309"/>
        <end position="638"/>
    </location>
</feature>
<evidence type="ECO:0000256" key="9">
    <source>
        <dbReference type="ARBA" id="ARBA00022777"/>
    </source>
</evidence>
<dbReference type="SUPFAM" id="SSF53067">
    <property type="entry name" value="Actin-like ATPase domain"/>
    <property type="match status" value="2"/>
</dbReference>
<dbReference type="Gene3D" id="3.30.420.40">
    <property type="match status" value="1"/>
</dbReference>
<dbReference type="PROSITE" id="PS00378">
    <property type="entry name" value="HEXOKINASE_1"/>
    <property type="match status" value="1"/>
</dbReference>
<evidence type="ECO:0000256" key="8">
    <source>
        <dbReference type="ARBA" id="ARBA00022741"/>
    </source>
</evidence>
<keyword evidence="12 15" id="KW-0472">Membrane</keyword>
<organism evidence="20 21">
    <name type="scientific">Friedmanniomyces endolithicus</name>
    <dbReference type="NCBI Taxonomy" id="329885"/>
    <lineage>
        <taxon>Eukaryota</taxon>
        <taxon>Fungi</taxon>
        <taxon>Dikarya</taxon>
        <taxon>Ascomycota</taxon>
        <taxon>Pezizomycotina</taxon>
        <taxon>Dothideomycetes</taxon>
        <taxon>Dothideomycetidae</taxon>
        <taxon>Mycosphaerellales</taxon>
        <taxon>Teratosphaeriaceae</taxon>
        <taxon>Friedmanniomyces</taxon>
    </lineage>
</organism>
<dbReference type="InterPro" id="IPR007248">
    <property type="entry name" value="Mpv17_PMP22"/>
</dbReference>
<keyword evidence="11 15" id="KW-1133">Transmembrane helix</keyword>
<keyword evidence="8" id="KW-0547">Nucleotide-binding</keyword>
<dbReference type="GO" id="GO:0006096">
    <property type="term" value="P:glycolytic process"/>
    <property type="evidence" value="ECO:0007669"/>
    <property type="project" value="UniProtKB-UniPathway"/>
</dbReference>
<evidence type="ECO:0000256" key="12">
    <source>
        <dbReference type="ARBA" id="ARBA00023136"/>
    </source>
</evidence>
<dbReference type="EMBL" id="NAJP01000034">
    <property type="protein sequence ID" value="TKA40202.1"/>
    <property type="molecule type" value="Genomic_DNA"/>
</dbReference>
<dbReference type="GO" id="GO:0008865">
    <property type="term" value="F:fructokinase activity"/>
    <property type="evidence" value="ECO:0007669"/>
    <property type="project" value="TreeGrafter"/>
</dbReference>
<evidence type="ECO:0000256" key="2">
    <source>
        <dbReference type="ARBA" id="ARBA00004888"/>
    </source>
</evidence>
<comment type="similarity">
    <text evidence="4">Belongs to the hexokinase family.</text>
</comment>
<dbReference type="GO" id="GO:0001678">
    <property type="term" value="P:intracellular glucose homeostasis"/>
    <property type="evidence" value="ECO:0007669"/>
    <property type="project" value="InterPro"/>
</dbReference>
<comment type="similarity">
    <text evidence="3">Belongs to the peroxisomal membrane protein PXMP2/4 family.</text>
</comment>
<dbReference type="Pfam" id="PF03727">
    <property type="entry name" value="Hexokinase_2"/>
    <property type="match status" value="1"/>
</dbReference>
<reference evidence="20 21" key="1">
    <citation type="submission" date="2017-03" db="EMBL/GenBank/DDBJ databases">
        <title>Genomes of endolithic fungi from Antarctica.</title>
        <authorList>
            <person name="Coleine C."/>
            <person name="Masonjones S."/>
            <person name="Stajich J.E."/>
        </authorList>
    </citation>
    <scope>NUCLEOTIDE SEQUENCE [LARGE SCALE GENOMIC DNA]</scope>
    <source>
        <strain evidence="20 21">CCFEE 5311</strain>
    </source>
</reference>
<gene>
    <name evidence="20" type="ORF">B0A54_10808</name>
</gene>
<dbReference type="STRING" id="329885.A0A4U0UWZ0"/>
<evidence type="ECO:0000259" key="18">
    <source>
        <dbReference type="Pfam" id="PF03727"/>
    </source>
</evidence>
<dbReference type="Pfam" id="PF00501">
    <property type="entry name" value="AMP-binding"/>
    <property type="match status" value="1"/>
</dbReference>
<name>A0A4U0UWZ0_9PEZI</name>
<feature type="compositionally biased region" description="Polar residues" evidence="14">
    <location>
        <begin position="881"/>
        <end position="895"/>
    </location>
</feature>
<evidence type="ECO:0000256" key="1">
    <source>
        <dbReference type="ARBA" id="ARBA00004141"/>
    </source>
</evidence>
<feature type="domain" description="Hexokinase C-terminal" evidence="18">
    <location>
        <begin position="1281"/>
        <end position="1566"/>
    </location>
</feature>
<dbReference type="PROSITE" id="PS51748">
    <property type="entry name" value="HEXOKINASE_2"/>
    <property type="match status" value="1"/>
</dbReference>
<dbReference type="InterPro" id="IPR022673">
    <property type="entry name" value="Hexokinase_C"/>
</dbReference>
<dbReference type="EC" id="2.7.1.2" evidence="5"/>
<dbReference type="PROSITE" id="PS00455">
    <property type="entry name" value="AMP_BINDING"/>
    <property type="match status" value="1"/>
</dbReference>
<dbReference type="FunFam" id="3.30.420.40:FF:000034">
    <property type="entry name" value="Phosphotransferase"/>
    <property type="match status" value="1"/>
</dbReference>
<dbReference type="InterPro" id="IPR000873">
    <property type="entry name" value="AMP-dep_synth/lig_dom"/>
</dbReference>
<keyword evidence="13" id="KW-0324">Glycolysis</keyword>
<feature type="region of interest" description="Disordered" evidence="14">
    <location>
        <begin position="881"/>
        <end position="906"/>
    </location>
</feature>
<evidence type="ECO:0000256" key="4">
    <source>
        <dbReference type="ARBA" id="ARBA00009225"/>
    </source>
</evidence>
<dbReference type="InterPro" id="IPR020845">
    <property type="entry name" value="AMP-binding_CS"/>
</dbReference>
<dbReference type="InterPro" id="IPR025110">
    <property type="entry name" value="AMP-bd_C"/>
</dbReference>
<dbReference type="OrthoDB" id="196650at2759"/>
<protein>
    <recommendedName>
        <fullName evidence="5">glucokinase</fullName>
        <ecNumber evidence="5">2.7.1.2</ecNumber>
    </recommendedName>
</protein>
<dbReference type="GO" id="GO:0006006">
    <property type="term" value="P:glucose metabolic process"/>
    <property type="evidence" value="ECO:0007669"/>
    <property type="project" value="TreeGrafter"/>
</dbReference>
<keyword evidence="9" id="KW-0418">Kinase</keyword>